<protein>
    <submittedName>
        <fullName evidence="2">Uncharacterized protein</fullName>
    </submittedName>
</protein>
<evidence type="ECO:0000313" key="3">
    <source>
        <dbReference type="Proteomes" id="UP001213000"/>
    </source>
</evidence>
<sequence length="100" mass="10889">MFSTVDPCPVSIAPLSEGKDDANENEEGVSRHLTKVDTEVPTLDSRHYIFNRTTAAATRQQISPASTFSGFVTTCSVPHQKSKPTLALMLTLNPSLTIRN</sequence>
<proteinExistence type="predicted"/>
<feature type="compositionally biased region" description="Basic and acidic residues" evidence="1">
    <location>
        <begin position="17"/>
        <end position="30"/>
    </location>
</feature>
<dbReference type="AlphaFoldDB" id="A0AAD5VNW0"/>
<gene>
    <name evidence="2" type="ORF">NP233_g8912</name>
</gene>
<keyword evidence="3" id="KW-1185">Reference proteome</keyword>
<name>A0AAD5VNW0_9AGAR</name>
<dbReference type="Proteomes" id="UP001213000">
    <property type="component" value="Unassembled WGS sequence"/>
</dbReference>
<feature type="region of interest" description="Disordered" evidence="1">
    <location>
        <begin position="1"/>
        <end position="30"/>
    </location>
</feature>
<comment type="caution">
    <text evidence="2">The sequence shown here is derived from an EMBL/GenBank/DDBJ whole genome shotgun (WGS) entry which is preliminary data.</text>
</comment>
<accession>A0AAD5VNW0</accession>
<dbReference type="EMBL" id="JANIEX010000754">
    <property type="protein sequence ID" value="KAJ3563487.1"/>
    <property type="molecule type" value="Genomic_DNA"/>
</dbReference>
<organism evidence="2 3">
    <name type="scientific">Leucocoprinus birnbaumii</name>
    <dbReference type="NCBI Taxonomy" id="56174"/>
    <lineage>
        <taxon>Eukaryota</taxon>
        <taxon>Fungi</taxon>
        <taxon>Dikarya</taxon>
        <taxon>Basidiomycota</taxon>
        <taxon>Agaricomycotina</taxon>
        <taxon>Agaricomycetes</taxon>
        <taxon>Agaricomycetidae</taxon>
        <taxon>Agaricales</taxon>
        <taxon>Agaricineae</taxon>
        <taxon>Agaricaceae</taxon>
        <taxon>Leucocoprinus</taxon>
    </lineage>
</organism>
<reference evidence="2" key="1">
    <citation type="submission" date="2022-07" db="EMBL/GenBank/DDBJ databases">
        <title>Genome Sequence of Leucocoprinus birnbaumii.</title>
        <authorList>
            <person name="Buettner E."/>
        </authorList>
    </citation>
    <scope>NUCLEOTIDE SEQUENCE</scope>
    <source>
        <strain evidence="2">VT141</strain>
    </source>
</reference>
<evidence type="ECO:0000256" key="1">
    <source>
        <dbReference type="SAM" id="MobiDB-lite"/>
    </source>
</evidence>
<evidence type="ECO:0000313" key="2">
    <source>
        <dbReference type="EMBL" id="KAJ3563487.1"/>
    </source>
</evidence>